<keyword evidence="17" id="KW-1185">Reference proteome</keyword>
<dbReference type="GO" id="GO:0040038">
    <property type="term" value="P:polar body extrusion after meiotic divisions"/>
    <property type="evidence" value="ECO:0000318"/>
    <property type="project" value="GO_Central"/>
</dbReference>
<accession>W5M4U3</accession>
<dbReference type="GO" id="GO:0045010">
    <property type="term" value="P:actin nucleation"/>
    <property type="evidence" value="ECO:0007669"/>
    <property type="project" value="InterPro"/>
</dbReference>
<organism evidence="16 17">
    <name type="scientific">Lepisosteus oculatus</name>
    <name type="common">Spotted gar</name>
    <dbReference type="NCBI Taxonomy" id="7918"/>
    <lineage>
        <taxon>Eukaryota</taxon>
        <taxon>Metazoa</taxon>
        <taxon>Chordata</taxon>
        <taxon>Craniata</taxon>
        <taxon>Vertebrata</taxon>
        <taxon>Euteleostomi</taxon>
        <taxon>Actinopterygii</taxon>
        <taxon>Neopterygii</taxon>
        <taxon>Holostei</taxon>
        <taxon>Semionotiformes</taxon>
        <taxon>Lepisosteidae</taxon>
        <taxon>Lepisosteus</taxon>
    </lineage>
</organism>
<evidence type="ECO:0000256" key="3">
    <source>
        <dbReference type="ARBA" id="ARBA00004413"/>
    </source>
</evidence>
<reference evidence="16" key="2">
    <citation type="submission" date="2025-08" db="UniProtKB">
        <authorList>
            <consortium name="Ensembl"/>
        </authorList>
    </citation>
    <scope>IDENTIFICATION</scope>
</reference>
<proteinExistence type="inferred from homology"/>
<evidence type="ECO:0000259" key="15">
    <source>
        <dbReference type="PROSITE" id="PS51377"/>
    </source>
</evidence>
<dbReference type="InterPro" id="IPR011019">
    <property type="entry name" value="KIND_dom"/>
</dbReference>
<dbReference type="GO" id="GO:0048193">
    <property type="term" value="P:Golgi vesicle transport"/>
    <property type="evidence" value="ECO:0000318"/>
    <property type="project" value="GO_Central"/>
</dbReference>
<comment type="subcellular location">
    <subcellularLocation>
        <location evidence="3">Cell membrane</location>
        <topology evidence="3">Peripheral membrane protein</topology>
        <orientation evidence="3">Cytoplasmic side</orientation>
    </subcellularLocation>
    <subcellularLocation>
        <location evidence="2">Cytoplasm</location>
        <location evidence="2">Cytoskeleton</location>
    </subcellularLocation>
    <subcellularLocation>
        <location evidence="1">Cytoplasmic vesicle membrane</location>
        <topology evidence="1">Peripheral membrane protein</topology>
        <orientation evidence="1">Cytoplasmic side</orientation>
    </subcellularLocation>
</comment>
<evidence type="ECO:0000256" key="9">
    <source>
        <dbReference type="ARBA" id="ARBA00022927"/>
    </source>
</evidence>
<feature type="domain" description="KIND" evidence="15">
    <location>
        <begin position="21"/>
        <end position="210"/>
    </location>
</feature>
<dbReference type="GO" id="GO:0008017">
    <property type="term" value="F:microtubule binding"/>
    <property type="evidence" value="ECO:0000318"/>
    <property type="project" value="GO_Central"/>
</dbReference>
<dbReference type="GO" id="GO:0005886">
    <property type="term" value="C:plasma membrane"/>
    <property type="evidence" value="ECO:0007669"/>
    <property type="project" value="UniProtKB-SubCell"/>
</dbReference>
<dbReference type="GO" id="GO:0005938">
    <property type="term" value="C:cell cortex"/>
    <property type="evidence" value="ECO:0000318"/>
    <property type="project" value="GO_Central"/>
</dbReference>
<dbReference type="EMBL" id="AHAT01010604">
    <property type="status" value="NOT_ANNOTATED_CDS"/>
    <property type="molecule type" value="Genomic_DNA"/>
</dbReference>
<dbReference type="InterPro" id="IPR011011">
    <property type="entry name" value="Znf_FYVE_PHD"/>
</dbReference>
<keyword evidence="6" id="KW-1003">Cell membrane</keyword>
<evidence type="ECO:0000256" key="6">
    <source>
        <dbReference type="ARBA" id="ARBA00022475"/>
    </source>
</evidence>
<dbReference type="HOGENOM" id="CLU_018839_0_0_1"/>
<dbReference type="GO" id="GO:0051295">
    <property type="term" value="P:establishment of meiotic spindle localization"/>
    <property type="evidence" value="ECO:0000318"/>
    <property type="project" value="GO_Central"/>
</dbReference>
<evidence type="ECO:0000256" key="14">
    <source>
        <dbReference type="SAM" id="MobiDB-lite"/>
    </source>
</evidence>
<evidence type="ECO:0000256" key="10">
    <source>
        <dbReference type="ARBA" id="ARBA00023136"/>
    </source>
</evidence>
<evidence type="ECO:0000256" key="11">
    <source>
        <dbReference type="ARBA" id="ARBA00023203"/>
    </source>
</evidence>
<dbReference type="CDD" id="cd22186">
    <property type="entry name" value="WH2_Spire1-2_r3"/>
    <property type="match status" value="1"/>
</dbReference>
<dbReference type="PROSITE" id="PS51377">
    <property type="entry name" value="KIND"/>
    <property type="match status" value="1"/>
</dbReference>
<evidence type="ECO:0000256" key="5">
    <source>
        <dbReference type="ARBA" id="ARBA00022448"/>
    </source>
</evidence>
<dbReference type="EMBL" id="AHAT01010603">
    <property type="status" value="NOT_ANNOTATED_CDS"/>
    <property type="molecule type" value="Genomic_DNA"/>
</dbReference>
<dbReference type="SMART" id="SM00750">
    <property type="entry name" value="KIND"/>
    <property type="match status" value="1"/>
</dbReference>
<keyword evidence="9" id="KW-0653">Protein transport</keyword>
<sequence length="715" mass="80424">SSVSAPQDRAEARELADPKELSLEEVLKSYEQPINEEQAWAVCYQSCRGLRDLLSAGGLFGLREVRGPASILLRKDGTVALHTDPATPGTTSCSSSFSYKVVQSLGFAIYRALDWGLDESEERELSPQLERLIELMASGDGQGGGTADEGYSGQEEEEEEEEEAGGGARRAVRSFRQVMAVCAARLANPSQAQAHYQAVCRALFVETLELQTFLIKIRDAKEMLKKIRDEETPEGKPAAELDNLRNTDWARLWVQLMRELRHGVKLKKVQEQQFDPLPTEFRLTPFEMLMQDIRARNYKLRKVMVDGDIPTRVKKDAHELILDFIRSRPPLKPVSERSLRPLPERQHSIHERILAEIRQERKLKPVEQPCCGRRAFGSLPCLVHACTCDVKSTSCIDLSVPEGGNRLPPPRPRVLLKAPTLAEMEEMNISEVRESWVTLNHSDLISNVIPYYILQYSLSEWVILSRGPKGNSQETPKVGTRVSTLLCVLYSKPSFSVIMRRCAAFLSSCSSCLARLDWWFLSVVFFWGKRFPSCEEFSHPVESLALTVDEVINVRKVLVKAEMEKFLQSKELYNNLRKGKVCCCCRAKFPLFSWPSTCLLCRRSVCGSCSVKMKIPSKKLAHIPVYTVGFESGTVSHPRKGEVFQSLRSLTSRSVEEEFPHLYANGCSLKDICSECAKFVGDVITSSRKSLDILNNTPKRAQAVRVGPGRGAKFQ</sequence>
<evidence type="ECO:0000313" key="17">
    <source>
        <dbReference type="Proteomes" id="UP000018468"/>
    </source>
</evidence>
<dbReference type="Ensembl" id="ENSLOCT00000003408.1">
    <property type="protein sequence ID" value="ENSLOCP00000003401.1"/>
    <property type="gene ID" value="ENSLOCG00000002891.1"/>
</dbReference>
<name>W5M4U3_LEPOC</name>
<dbReference type="Proteomes" id="UP000018468">
    <property type="component" value="Linkage group LG23"/>
</dbReference>
<dbReference type="GO" id="GO:0015031">
    <property type="term" value="P:protein transport"/>
    <property type="evidence" value="ECO:0007669"/>
    <property type="project" value="UniProtKB-KW"/>
</dbReference>
<dbReference type="GO" id="GO:0030659">
    <property type="term" value="C:cytoplasmic vesicle membrane"/>
    <property type="evidence" value="ECO:0000318"/>
    <property type="project" value="GO_Central"/>
</dbReference>
<protein>
    <submittedName>
        <fullName evidence="16">Spire-type actin nucleation factor 2</fullName>
    </submittedName>
</protein>
<keyword evidence="10" id="KW-0472">Membrane</keyword>
<evidence type="ECO:0000256" key="1">
    <source>
        <dbReference type="ARBA" id="ARBA00004180"/>
    </source>
</evidence>
<evidence type="ECO:0000256" key="12">
    <source>
        <dbReference type="ARBA" id="ARBA00023212"/>
    </source>
</evidence>
<keyword evidence="5" id="KW-0813">Transport</keyword>
<dbReference type="OMA" id="IPHACSG"/>
<dbReference type="Pfam" id="PF16474">
    <property type="entry name" value="KIND"/>
    <property type="match status" value="1"/>
</dbReference>
<dbReference type="GeneTree" id="ENSGT00390000003058"/>
<dbReference type="SUPFAM" id="SSF57903">
    <property type="entry name" value="FYVE/PHD zinc finger"/>
    <property type="match status" value="1"/>
</dbReference>
<keyword evidence="8" id="KW-0677">Repeat</keyword>
<reference evidence="16" key="3">
    <citation type="submission" date="2025-09" db="UniProtKB">
        <authorList>
            <consortium name="Ensembl"/>
        </authorList>
    </citation>
    <scope>IDENTIFICATION</scope>
</reference>
<evidence type="ECO:0000256" key="4">
    <source>
        <dbReference type="ARBA" id="ARBA00010956"/>
    </source>
</evidence>
<dbReference type="STRING" id="7918.ENSLOCP00000003401"/>
<dbReference type="EMBL" id="AHAT01010602">
    <property type="status" value="NOT_ANNOTATED_CDS"/>
    <property type="molecule type" value="Genomic_DNA"/>
</dbReference>
<dbReference type="AlphaFoldDB" id="W5M4U3"/>
<dbReference type="FunCoup" id="W5M4U3">
    <property type="interactions" value="329"/>
</dbReference>
<dbReference type="eggNOG" id="ENOG502QQPN">
    <property type="taxonomic scope" value="Eukaryota"/>
</dbReference>
<dbReference type="GO" id="GO:0005856">
    <property type="term" value="C:cytoskeleton"/>
    <property type="evidence" value="ECO:0007669"/>
    <property type="project" value="UniProtKB-SubCell"/>
</dbReference>
<evidence type="ECO:0000256" key="7">
    <source>
        <dbReference type="ARBA" id="ARBA00022490"/>
    </source>
</evidence>
<dbReference type="Bgee" id="ENSLOCG00000002891">
    <property type="expression patterns" value="Expressed in brain and 6 other cell types or tissues"/>
</dbReference>
<dbReference type="CDD" id="cd22079">
    <property type="entry name" value="WH2_Spire2_r2"/>
    <property type="match status" value="1"/>
</dbReference>
<feature type="region of interest" description="Disordered" evidence="14">
    <location>
        <begin position="137"/>
        <end position="169"/>
    </location>
</feature>
<dbReference type="PANTHER" id="PTHR21345">
    <property type="entry name" value="SPIRE"/>
    <property type="match status" value="1"/>
</dbReference>
<dbReference type="CDD" id="cd22065">
    <property type="entry name" value="WH2_Spire_1-2_r1"/>
    <property type="match status" value="1"/>
</dbReference>
<keyword evidence="7" id="KW-0963">Cytoplasm</keyword>
<dbReference type="PANTHER" id="PTHR21345:SF5">
    <property type="entry name" value="PROTEIN SPIRE HOMOLOG 2"/>
    <property type="match status" value="1"/>
</dbReference>
<keyword evidence="13" id="KW-0968">Cytoplasmic vesicle</keyword>
<comment type="similarity">
    <text evidence="4">Belongs to the spire family.</text>
</comment>
<dbReference type="EMBL" id="AHAT01010600">
    <property type="status" value="NOT_ANNOTATED_CDS"/>
    <property type="molecule type" value="Genomic_DNA"/>
</dbReference>
<keyword evidence="12" id="KW-0206">Cytoskeleton</keyword>
<evidence type="ECO:0000256" key="2">
    <source>
        <dbReference type="ARBA" id="ARBA00004245"/>
    </source>
</evidence>
<feature type="compositionally biased region" description="Acidic residues" evidence="14">
    <location>
        <begin position="154"/>
        <end position="164"/>
    </location>
</feature>
<keyword evidence="11" id="KW-0009">Actin-binding</keyword>
<dbReference type="EMBL" id="AHAT01010601">
    <property type="status" value="NOT_ANNOTATED_CDS"/>
    <property type="molecule type" value="Genomic_DNA"/>
</dbReference>
<dbReference type="GO" id="GO:0036089">
    <property type="term" value="P:cleavage furrow formation"/>
    <property type="evidence" value="ECO:0000318"/>
    <property type="project" value="GO_Central"/>
</dbReference>
<evidence type="ECO:0000256" key="8">
    <source>
        <dbReference type="ARBA" id="ARBA00022737"/>
    </source>
</evidence>
<dbReference type="GO" id="GO:0051639">
    <property type="term" value="P:actin filament network formation"/>
    <property type="evidence" value="ECO:0000318"/>
    <property type="project" value="GO_Central"/>
</dbReference>
<evidence type="ECO:0000313" key="16">
    <source>
        <dbReference type="Ensembl" id="ENSLOCP00000003401.1"/>
    </source>
</evidence>
<dbReference type="InterPro" id="IPR029901">
    <property type="entry name" value="Spire"/>
</dbReference>
<dbReference type="GO" id="GO:0003779">
    <property type="term" value="F:actin binding"/>
    <property type="evidence" value="ECO:0007669"/>
    <property type="project" value="UniProtKB-KW"/>
</dbReference>
<reference evidence="17" key="1">
    <citation type="submission" date="2011-12" db="EMBL/GenBank/DDBJ databases">
        <title>The Draft Genome of Lepisosteus oculatus.</title>
        <authorList>
            <consortium name="The Broad Institute Genome Assembly &amp; Analysis Group"/>
            <consortium name="Computational R&amp;D Group"/>
            <consortium name="and Sequencing Platform"/>
            <person name="Di Palma F."/>
            <person name="Alfoldi J."/>
            <person name="Johnson J."/>
            <person name="Berlin A."/>
            <person name="Gnerre S."/>
            <person name="Jaffe D."/>
            <person name="MacCallum I."/>
            <person name="Young S."/>
            <person name="Walker B.J."/>
            <person name="Lander E.S."/>
            <person name="Lindblad-Toh K."/>
        </authorList>
    </citation>
    <scope>NUCLEOTIDE SEQUENCE [LARGE SCALE GENOMIC DNA]</scope>
</reference>
<dbReference type="InParanoid" id="W5M4U3"/>
<evidence type="ECO:0000256" key="13">
    <source>
        <dbReference type="ARBA" id="ARBA00023329"/>
    </source>
</evidence>
<dbReference type="Gene3D" id="1.10.510.10">
    <property type="entry name" value="Transferase(Phosphotransferase) domain 1"/>
    <property type="match status" value="1"/>
</dbReference>